<organism evidence="1">
    <name type="scientific">Siphoviridae sp. ctu1o13</name>
    <dbReference type="NCBI Taxonomy" id="2825711"/>
    <lineage>
        <taxon>Viruses</taxon>
        <taxon>Duplodnaviria</taxon>
        <taxon>Heunggongvirae</taxon>
        <taxon>Uroviricota</taxon>
        <taxon>Caudoviricetes</taxon>
    </lineage>
</organism>
<name>A0A8S5UYZ1_9CAUD</name>
<reference evidence="1" key="1">
    <citation type="journal article" date="2021" name="Proc. Natl. Acad. Sci. U.S.A.">
        <title>A Catalog of Tens of Thousands of Viruses from Human Metagenomes Reveals Hidden Associations with Chronic Diseases.</title>
        <authorList>
            <person name="Tisza M.J."/>
            <person name="Buck C.B."/>
        </authorList>
    </citation>
    <scope>NUCLEOTIDE SEQUENCE</scope>
    <source>
        <strain evidence="1">Ctu1o13</strain>
    </source>
</reference>
<sequence length="65" mass="7192">MRREDLQSIAVSCFGNYYSVKIGDVEISNVKAYCLEQNSDGSVRLTLNLDCCFADTQVALNQPAN</sequence>
<accession>A0A8S5UYZ1</accession>
<evidence type="ECO:0000313" key="1">
    <source>
        <dbReference type="EMBL" id="DAF99705.1"/>
    </source>
</evidence>
<protein>
    <submittedName>
        <fullName evidence="1">Uncharacterized protein</fullName>
    </submittedName>
</protein>
<dbReference type="EMBL" id="BK016170">
    <property type="protein sequence ID" value="DAF99705.1"/>
    <property type="molecule type" value="Genomic_DNA"/>
</dbReference>
<proteinExistence type="predicted"/>